<dbReference type="Gene3D" id="2.160.20.160">
    <property type="match status" value="1"/>
</dbReference>
<sequence>MRITYSGTDRDDVMSATSAIRESLYGLGGDDVFYFYGPSGVDPEYDVSDRFFGGNGADLLQNITLGFDGIGGLGQLAQLSFDGGRGYDTLAVTVAADLSVYGEKAAEMDLGEIAPLLRSVEHRDYRINLGAVNDALRELTITGSALDETVTLSQTASLSGAGEITVRLGGGADEFNFAASIFVETALLVDTGRGADLVRMNGSATSYADEFTAVIRTRAGADTIVLEGMYSEKLNAGAGDDRIFVLTGSFAEAPDVIRTGTGKDRVYLELDSYSSVAKITDFSARWDRIVFDADETRDTGVTFSRAIWTAATEDVLYMNNAAGKLYYGDTVLVDFGGETTLSDKNFITDSWDL</sequence>
<dbReference type="SUPFAM" id="SSF51120">
    <property type="entry name" value="beta-Roll"/>
    <property type="match status" value="1"/>
</dbReference>
<evidence type="ECO:0000313" key="1">
    <source>
        <dbReference type="EMBL" id="MDK3018468.1"/>
    </source>
</evidence>
<dbReference type="RefSeq" id="WP_284481284.1">
    <property type="nucleotide sequence ID" value="NZ_JASNJD010000008.1"/>
</dbReference>
<name>A0ABT7F1I3_9RHOB</name>
<protein>
    <recommendedName>
        <fullName evidence="3">Calcium-binding protein</fullName>
    </recommendedName>
</protein>
<gene>
    <name evidence="1" type="ORF">QO033_12335</name>
</gene>
<evidence type="ECO:0008006" key="3">
    <source>
        <dbReference type="Google" id="ProtNLM"/>
    </source>
</evidence>
<proteinExistence type="predicted"/>
<reference evidence="1 2" key="1">
    <citation type="submission" date="2023-05" db="EMBL/GenBank/DDBJ databases">
        <title>Pseudodonghicola sp. nov.</title>
        <authorList>
            <person name="Huang J."/>
        </authorList>
    </citation>
    <scope>NUCLEOTIDE SEQUENCE [LARGE SCALE GENOMIC DNA]</scope>
    <source>
        <strain evidence="1 2">IC7</strain>
    </source>
</reference>
<dbReference type="EMBL" id="JASNJD010000008">
    <property type="protein sequence ID" value="MDK3018468.1"/>
    <property type="molecule type" value="Genomic_DNA"/>
</dbReference>
<comment type="caution">
    <text evidence="1">The sequence shown here is derived from an EMBL/GenBank/DDBJ whole genome shotgun (WGS) entry which is preliminary data.</text>
</comment>
<dbReference type="InterPro" id="IPR011049">
    <property type="entry name" value="Serralysin-like_metalloprot_C"/>
</dbReference>
<dbReference type="Proteomes" id="UP001243757">
    <property type="component" value="Unassembled WGS sequence"/>
</dbReference>
<evidence type="ECO:0000313" key="2">
    <source>
        <dbReference type="Proteomes" id="UP001243757"/>
    </source>
</evidence>
<keyword evidence="2" id="KW-1185">Reference proteome</keyword>
<accession>A0ABT7F1I3</accession>
<organism evidence="1 2">
    <name type="scientific">Pseudodonghicola flavimaris</name>
    <dbReference type="NCBI Taxonomy" id="3050036"/>
    <lineage>
        <taxon>Bacteria</taxon>
        <taxon>Pseudomonadati</taxon>
        <taxon>Pseudomonadota</taxon>
        <taxon>Alphaproteobacteria</taxon>
        <taxon>Rhodobacterales</taxon>
        <taxon>Paracoccaceae</taxon>
        <taxon>Pseudodonghicola</taxon>
    </lineage>
</organism>